<keyword evidence="6" id="KW-1185">Reference proteome</keyword>
<feature type="domain" description="Carbamoyltransferase Kae1-like" evidence="4">
    <location>
        <begin position="155"/>
        <end position="399"/>
    </location>
</feature>
<dbReference type="PANTHER" id="PTHR42959:SF1">
    <property type="entry name" value="CARBAMOYLTRANSFERASE HYPF"/>
    <property type="match status" value="1"/>
</dbReference>
<dbReference type="Gene3D" id="3.30.420.360">
    <property type="match status" value="1"/>
</dbReference>
<dbReference type="PANTHER" id="PTHR42959">
    <property type="entry name" value="CARBAMOYLTRANSFERASE"/>
    <property type="match status" value="1"/>
</dbReference>
<comment type="similarity">
    <text evidence="1">Belongs to the carbamoyltransferase HypF family.</text>
</comment>
<dbReference type="RefSeq" id="WP_096451591.1">
    <property type="nucleotide sequence ID" value="NZ_JBHSOG010000043.1"/>
</dbReference>
<evidence type="ECO:0000256" key="2">
    <source>
        <dbReference type="SAM" id="MobiDB-lite"/>
    </source>
</evidence>
<dbReference type="Pfam" id="PF17788">
    <property type="entry name" value="HypF_C"/>
    <property type="match status" value="1"/>
</dbReference>
<evidence type="ECO:0000313" key="5">
    <source>
        <dbReference type="EMBL" id="MFC5769901.1"/>
    </source>
</evidence>
<reference evidence="6" key="1">
    <citation type="journal article" date="2019" name="Int. J. Syst. Evol. Microbiol.">
        <title>The Global Catalogue of Microorganisms (GCM) 10K type strain sequencing project: providing services to taxonomists for standard genome sequencing and annotation.</title>
        <authorList>
            <consortium name="The Broad Institute Genomics Platform"/>
            <consortium name="The Broad Institute Genome Sequencing Center for Infectious Disease"/>
            <person name="Wu L."/>
            <person name="Ma J."/>
        </authorList>
    </citation>
    <scope>NUCLEOTIDE SEQUENCE [LARGE SCALE GENOMIC DNA]</scope>
    <source>
        <strain evidence="6">SHR3</strain>
    </source>
</reference>
<dbReference type="Proteomes" id="UP001595974">
    <property type="component" value="Unassembled WGS sequence"/>
</dbReference>
<feature type="domain" description="HypF Kae1-like" evidence="3">
    <location>
        <begin position="44"/>
        <end position="146"/>
    </location>
</feature>
<evidence type="ECO:0000259" key="3">
    <source>
        <dbReference type="Pfam" id="PF17788"/>
    </source>
</evidence>
<feature type="compositionally biased region" description="Basic residues" evidence="2">
    <location>
        <begin position="1"/>
        <end position="12"/>
    </location>
</feature>
<dbReference type="InterPro" id="IPR055128">
    <property type="entry name" value="HypF_C_2"/>
</dbReference>
<name>A0ABW1ASD9_9RHOO</name>
<sequence>MAGLAGRRRPPRRSFGPGMTTTAPVPLMAPPADSIEHRLALRDGPPVLALGAWFKNTVCAAQGKIAAVSRTVGDLDGVDACLAHERAARALLAWLAEAGARPAAIAHDLHPDFHSTRFAAELAAELGVPLQPVQHHHAHIAAVCAEHGHDGAALGLALDGVGLGGDGSAWGGELLQVDGARCQRIGHLRPLALPGGDRAAREPWRMAASALHALGRGGEIAARFAALPAAAGLARLLDAGLRCPPTTSMGRVFDAAAGLLGLGTVMRIEAEAAIALEQAATRHGPVEPLAGGWRIDEDAHSGALRLDLLLLLAALADPASGAEPGRGAALFHATLGAALADWLRQAARRHGLGTVAAAGGCLFNRLLAGSLRRDCTQAGLRLLEPRALPPGDTAIAFGQAAVARLSLADG</sequence>
<evidence type="ECO:0000256" key="1">
    <source>
        <dbReference type="ARBA" id="ARBA00008097"/>
    </source>
</evidence>
<evidence type="ECO:0000313" key="6">
    <source>
        <dbReference type="Proteomes" id="UP001595974"/>
    </source>
</evidence>
<dbReference type="EMBL" id="JBHSOG010000043">
    <property type="protein sequence ID" value="MFC5769901.1"/>
    <property type="molecule type" value="Genomic_DNA"/>
</dbReference>
<feature type="region of interest" description="Disordered" evidence="2">
    <location>
        <begin position="1"/>
        <end position="24"/>
    </location>
</feature>
<accession>A0ABW1ASD9</accession>
<evidence type="ECO:0000259" key="4">
    <source>
        <dbReference type="Pfam" id="PF22521"/>
    </source>
</evidence>
<dbReference type="Pfam" id="PF22521">
    <property type="entry name" value="HypF_C_2"/>
    <property type="match status" value="1"/>
</dbReference>
<dbReference type="InterPro" id="IPR041440">
    <property type="entry name" value="HypF_C"/>
</dbReference>
<comment type="caution">
    <text evidence="5">The sequence shown here is derived from an EMBL/GenBank/DDBJ whole genome shotgun (WGS) entry which is preliminary data.</text>
</comment>
<proteinExistence type="inferred from homology"/>
<dbReference type="Gene3D" id="3.30.420.40">
    <property type="match status" value="1"/>
</dbReference>
<protein>
    <submittedName>
        <fullName evidence="5">Carbamoyltransferase HypF</fullName>
    </submittedName>
</protein>
<organism evidence="5 6">
    <name type="scientific">Thauera sinica</name>
    <dbReference type="NCBI Taxonomy" id="2665146"/>
    <lineage>
        <taxon>Bacteria</taxon>
        <taxon>Pseudomonadati</taxon>
        <taxon>Pseudomonadota</taxon>
        <taxon>Betaproteobacteria</taxon>
        <taxon>Rhodocyclales</taxon>
        <taxon>Zoogloeaceae</taxon>
        <taxon>Thauera</taxon>
    </lineage>
</organism>
<gene>
    <name evidence="5" type="ORF">ACFPTN_11000</name>
</gene>
<dbReference type="InterPro" id="IPR051060">
    <property type="entry name" value="Carbamoyltrans_HypF-like"/>
</dbReference>